<dbReference type="GeneID" id="112155644"/>
<evidence type="ECO:0000256" key="3">
    <source>
        <dbReference type="ARBA" id="ARBA00022827"/>
    </source>
</evidence>
<dbReference type="Pfam" id="PF01593">
    <property type="entry name" value="Amino_oxidase"/>
    <property type="match status" value="1"/>
</dbReference>
<reference evidence="8" key="2">
    <citation type="submission" date="2025-09" db="UniProtKB">
        <authorList>
            <consortium name="Ensembl"/>
        </authorList>
    </citation>
    <scope>IDENTIFICATION</scope>
</reference>
<dbReference type="RefSeq" id="XP_024143196.1">
    <property type="nucleotide sequence ID" value="XM_024287428.2"/>
</dbReference>
<evidence type="ECO:0000313" key="9">
    <source>
        <dbReference type="Proteomes" id="UP000261560"/>
    </source>
</evidence>
<evidence type="ECO:0000256" key="1">
    <source>
        <dbReference type="ARBA" id="ARBA00001974"/>
    </source>
</evidence>
<dbReference type="AlphaFoldDB" id="A0A3B3CTM7"/>
<dbReference type="OMA" id="NCSHLMS"/>
<dbReference type="SUPFAM" id="SSF54373">
    <property type="entry name" value="FAD-linked reductases, C-terminal domain"/>
    <property type="match status" value="1"/>
</dbReference>
<dbReference type="InterPro" id="IPR050281">
    <property type="entry name" value="Flavin_monoamine_oxidase"/>
</dbReference>
<dbReference type="PANTHER" id="PTHR10742:SF342">
    <property type="entry name" value="AMINE OXIDASE"/>
    <property type="match status" value="1"/>
</dbReference>
<feature type="binding site" evidence="5">
    <location>
        <position position="121"/>
    </location>
    <ligand>
        <name>substrate</name>
    </ligand>
</feature>
<organism evidence="8 9">
    <name type="scientific">Oryzias melastigma</name>
    <name type="common">Marine medaka</name>
    <dbReference type="NCBI Taxonomy" id="30732"/>
    <lineage>
        <taxon>Eukaryota</taxon>
        <taxon>Metazoa</taxon>
        <taxon>Chordata</taxon>
        <taxon>Craniata</taxon>
        <taxon>Vertebrata</taxon>
        <taxon>Euteleostomi</taxon>
        <taxon>Actinopterygii</taxon>
        <taxon>Neopterygii</taxon>
        <taxon>Teleostei</taxon>
        <taxon>Neoteleostei</taxon>
        <taxon>Acanthomorphata</taxon>
        <taxon>Ovalentaria</taxon>
        <taxon>Atherinomorphae</taxon>
        <taxon>Beloniformes</taxon>
        <taxon>Adrianichthyidae</taxon>
        <taxon>Oryziinae</taxon>
        <taxon>Oryzias</taxon>
    </lineage>
</organism>
<accession>A0A3B3CTM7</accession>
<dbReference type="GeneTree" id="ENSGT00940000160928"/>
<dbReference type="SUPFAM" id="SSF51905">
    <property type="entry name" value="FAD/NAD(P)-binding domain"/>
    <property type="match status" value="1"/>
</dbReference>
<dbReference type="PRINTS" id="PR00757">
    <property type="entry name" value="AMINEOXDASEF"/>
</dbReference>
<keyword evidence="2 6" id="KW-0285">Flavoprotein</keyword>
<keyword evidence="4 6" id="KW-0560">Oxidoreductase</keyword>
<dbReference type="Ensembl" id="ENSOMET00000030752.1">
    <property type="protein sequence ID" value="ENSOMEP00000020951.1"/>
    <property type="gene ID" value="ENSOMEG00000022848.1"/>
</dbReference>
<protein>
    <recommendedName>
        <fullName evidence="6">Amine oxidase</fullName>
        <ecNumber evidence="6">1.4.3.-</ecNumber>
    </recommendedName>
</protein>
<dbReference type="PANTHER" id="PTHR10742">
    <property type="entry name" value="FLAVIN MONOAMINE OXIDASE"/>
    <property type="match status" value="1"/>
</dbReference>
<dbReference type="InterPro" id="IPR001613">
    <property type="entry name" value="Flavin_amine_oxidase"/>
</dbReference>
<dbReference type="Gene3D" id="3.50.50.60">
    <property type="entry name" value="FAD/NAD(P)-binding domain"/>
    <property type="match status" value="1"/>
</dbReference>
<dbReference type="GO" id="GO:0009063">
    <property type="term" value="P:amino acid catabolic process"/>
    <property type="evidence" value="ECO:0007669"/>
    <property type="project" value="TreeGrafter"/>
</dbReference>
<feature type="domain" description="Amine oxidase" evidence="7">
    <location>
        <begin position="74"/>
        <end position="513"/>
    </location>
</feature>
<dbReference type="Gene3D" id="3.90.660.10">
    <property type="match status" value="1"/>
</dbReference>
<sequence>MISFQLKWILSFVPSAVFFLLLVLPEYNSAKVKTKVMLEDCLNDTDYQSLFDTLEEGLPTTNTSHHVAIVGAGMAGLTAAKLLQDAGYKVTVLEASERVGGRVHTYRNKEEGWYVELGAMRIPSSHRILLSLINKLKLPTNPFIMDDPQTFYYVNGKKMKTHEAQQNPCVLGYRVPTDLCNQTASEILDDALKPVKDTVDQSGCRTTLKKFDRYTVKDYLIQEAKLDSETIRMLGDLLNQDALMSLALSEMIYTENDISDDVTYVEVTGGTDLIPTALYGTLEKTEVVLNAGVKEIHHSSDGVTLIYQVNQDDSLKSLKADAVLVTTTAKAALLMDFHPPLSTNKIEAMRSVQYGGSTKVVLTFSEKFWEKDLINGGKSITDRASRFIYYPSHSFPDNDNIGVLLASYTWAEDSQFLLGLTDNQLKELLMKDLVEIHGDYVRSLCTGMVVKKWSLDPYSLGAFALFGPYQHLQYSRELFRSEGRVHFAGEHTAFPHGWIETSMKSAIRASNNIAIELEVVPDNDAARD</sequence>
<reference evidence="8" key="1">
    <citation type="submission" date="2025-08" db="UniProtKB">
        <authorList>
            <consortium name="Ensembl"/>
        </authorList>
    </citation>
    <scope>IDENTIFICATION</scope>
</reference>
<dbReference type="GO" id="GO:0001716">
    <property type="term" value="F:L-amino-acid oxidase activity"/>
    <property type="evidence" value="ECO:0007669"/>
    <property type="project" value="TreeGrafter"/>
</dbReference>
<dbReference type="Proteomes" id="UP000261560">
    <property type="component" value="Unplaced"/>
</dbReference>
<evidence type="ECO:0000256" key="4">
    <source>
        <dbReference type="ARBA" id="ARBA00023002"/>
    </source>
</evidence>
<dbReference type="InterPro" id="IPR002937">
    <property type="entry name" value="Amino_oxidase"/>
</dbReference>
<keyword evidence="9" id="KW-1185">Reference proteome</keyword>
<dbReference type="OrthoDB" id="5046242at2759"/>
<comment type="similarity">
    <text evidence="6">Belongs to the flavin monoamine oxidase family.</text>
</comment>
<proteinExistence type="inferred from homology"/>
<dbReference type="EC" id="1.4.3.-" evidence="6"/>
<evidence type="ECO:0000259" key="7">
    <source>
        <dbReference type="Pfam" id="PF01593"/>
    </source>
</evidence>
<evidence type="ECO:0000256" key="6">
    <source>
        <dbReference type="RuleBase" id="RU362067"/>
    </source>
</evidence>
<keyword evidence="3 6" id="KW-0274">FAD</keyword>
<dbReference type="InterPro" id="IPR036188">
    <property type="entry name" value="FAD/NAD-bd_sf"/>
</dbReference>
<evidence type="ECO:0000256" key="2">
    <source>
        <dbReference type="ARBA" id="ARBA00022630"/>
    </source>
</evidence>
<dbReference type="Gene3D" id="1.20.1440.240">
    <property type="match status" value="1"/>
</dbReference>
<dbReference type="PaxDb" id="30732-ENSOMEP00000020951"/>
<comment type="cofactor">
    <cofactor evidence="1 6">
        <name>FAD</name>
        <dbReference type="ChEBI" id="CHEBI:57692"/>
    </cofactor>
</comment>
<evidence type="ECO:0000313" key="8">
    <source>
        <dbReference type="Ensembl" id="ENSOMEP00000020951.1"/>
    </source>
</evidence>
<feature type="binding site" evidence="5">
    <location>
        <begin position="94"/>
        <end position="95"/>
    </location>
    <ligand>
        <name>FAD</name>
        <dbReference type="ChEBI" id="CHEBI:57692"/>
    </ligand>
</feature>
<feature type="binding site" evidence="5">
    <location>
        <position position="293"/>
    </location>
    <ligand>
        <name>FAD</name>
        <dbReference type="ChEBI" id="CHEBI:57692"/>
    </ligand>
</feature>
<dbReference type="KEGG" id="oml:112155644"/>
<dbReference type="FunFam" id="3.50.50.60:FF:000450">
    <property type="entry name" value="Amine oxidase"/>
    <property type="match status" value="1"/>
</dbReference>
<dbReference type="STRING" id="30732.ENSOMEP00000020951"/>
<name>A0A3B3CTM7_ORYME</name>
<feature type="binding site" evidence="5">
    <location>
        <begin position="118"/>
        <end position="121"/>
    </location>
    <ligand>
        <name>FAD</name>
        <dbReference type="ChEBI" id="CHEBI:57692"/>
    </ligand>
</feature>
<feature type="binding site" evidence="5">
    <location>
        <position position="490"/>
    </location>
    <ligand>
        <name>FAD</name>
        <dbReference type="ChEBI" id="CHEBI:57692"/>
    </ligand>
</feature>
<evidence type="ECO:0000256" key="5">
    <source>
        <dbReference type="PIRSR" id="PIRSR601613-1"/>
    </source>
</evidence>